<protein>
    <recommendedName>
        <fullName evidence="2">Retroviral nucleocapsid Gag protein p24 C-terminal domain-containing protein</fullName>
    </recommendedName>
</protein>
<dbReference type="Gene3D" id="1.10.1200.30">
    <property type="match status" value="1"/>
</dbReference>
<dbReference type="InterPro" id="IPR008916">
    <property type="entry name" value="Retrov_capsid_C"/>
</dbReference>
<dbReference type="PANTHER" id="PTHR40389">
    <property type="entry name" value="ENDOGENOUS RETROVIRUS GROUP K MEMBER 24 GAG POLYPROTEIN-RELATED"/>
    <property type="match status" value="1"/>
</dbReference>
<keyword evidence="1" id="KW-0519">Myristate</keyword>
<dbReference type="Gene3D" id="1.10.375.10">
    <property type="entry name" value="Human Immunodeficiency Virus Type 1 Capsid Protein"/>
    <property type="match status" value="1"/>
</dbReference>
<evidence type="ECO:0000313" key="3">
    <source>
        <dbReference type="EMBL" id="KAK7809253.1"/>
    </source>
</evidence>
<dbReference type="PANTHER" id="PTHR40389:SF2">
    <property type="entry name" value="ENDOGENOUS RETROVIRUS GROUP K MEMBER 24 GAG POLYPROTEIN-RELATED"/>
    <property type="match status" value="1"/>
</dbReference>
<proteinExistence type="predicted"/>
<reference evidence="3 4" key="1">
    <citation type="journal article" date="2023" name="bioRxiv">
        <title>Conserved and derived expression patterns and positive selection on dental genes reveal complex evolutionary context of ever-growing rodent molars.</title>
        <authorList>
            <person name="Calamari Z.T."/>
            <person name="Song A."/>
            <person name="Cohen E."/>
            <person name="Akter M."/>
            <person name="Roy R.D."/>
            <person name="Hallikas O."/>
            <person name="Christensen M.M."/>
            <person name="Li P."/>
            <person name="Marangoni P."/>
            <person name="Jernvall J."/>
            <person name="Klein O.D."/>
        </authorList>
    </citation>
    <scope>NUCLEOTIDE SEQUENCE [LARGE SCALE GENOMIC DNA]</scope>
    <source>
        <strain evidence="3">V071</strain>
    </source>
</reference>
<dbReference type="InterPro" id="IPR050195">
    <property type="entry name" value="Primate_lentivir_Gag_pol-like"/>
</dbReference>
<dbReference type="SUPFAM" id="SSF47943">
    <property type="entry name" value="Retrovirus capsid protein, N-terminal core domain"/>
    <property type="match status" value="1"/>
</dbReference>
<evidence type="ECO:0000256" key="1">
    <source>
        <dbReference type="ARBA" id="ARBA00022707"/>
    </source>
</evidence>
<keyword evidence="4" id="KW-1185">Reference proteome</keyword>
<name>A0AAW0I4B0_MYOGA</name>
<comment type="caution">
    <text evidence="3">The sequence shown here is derived from an EMBL/GenBank/DDBJ whole genome shotgun (WGS) entry which is preliminary data.</text>
</comment>
<dbReference type="EMBL" id="JBBHLL010000218">
    <property type="protein sequence ID" value="KAK7809253.1"/>
    <property type="molecule type" value="Genomic_DNA"/>
</dbReference>
<evidence type="ECO:0000313" key="4">
    <source>
        <dbReference type="Proteomes" id="UP001488838"/>
    </source>
</evidence>
<dbReference type="Pfam" id="PF00607">
    <property type="entry name" value="Gag_p24"/>
    <property type="match status" value="1"/>
</dbReference>
<feature type="domain" description="Retroviral nucleocapsid Gag protein p24 C-terminal" evidence="2">
    <location>
        <begin position="472"/>
        <end position="535"/>
    </location>
</feature>
<dbReference type="Proteomes" id="UP001488838">
    <property type="component" value="Unassembled WGS sequence"/>
</dbReference>
<evidence type="ECO:0000259" key="2">
    <source>
        <dbReference type="Pfam" id="PF19317"/>
    </source>
</evidence>
<dbReference type="InterPro" id="IPR045345">
    <property type="entry name" value="Gag_p24_C"/>
</dbReference>
<accession>A0AAW0I4B0</accession>
<organism evidence="3 4">
    <name type="scientific">Myodes glareolus</name>
    <name type="common">Bank vole</name>
    <name type="synonym">Clethrionomys glareolus</name>
    <dbReference type="NCBI Taxonomy" id="447135"/>
    <lineage>
        <taxon>Eukaryota</taxon>
        <taxon>Metazoa</taxon>
        <taxon>Chordata</taxon>
        <taxon>Craniata</taxon>
        <taxon>Vertebrata</taxon>
        <taxon>Euteleostomi</taxon>
        <taxon>Mammalia</taxon>
        <taxon>Eutheria</taxon>
        <taxon>Euarchontoglires</taxon>
        <taxon>Glires</taxon>
        <taxon>Rodentia</taxon>
        <taxon>Myomorpha</taxon>
        <taxon>Muroidea</taxon>
        <taxon>Cricetidae</taxon>
        <taxon>Arvicolinae</taxon>
        <taxon>Myodes</taxon>
    </lineage>
</organism>
<dbReference type="AlphaFoldDB" id="A0AAW0I4B0"/>
<sequence>MQPALLEKVLSHMANTDKIYGLPIISVDSDGLGLEVCRVSRGVGIGSTTFLSVFQAIIISPTDSRSRKGESPDRLERQNPVYAEEASPSVIVNGFSKRLRASHIQRIWLDHDLVQSQTMQSFKIESAMLRAEIKTLRTIQNDTNLLKKEFGVFKEETRSEFGALKEGTTNMTHNLQAMTVSAKTLAERIITIECKNWTLSKGYDRLIDRISIQEGTVHAMRIMSKEDMVSLMDKLHALELSMKAIVSREEMVSLTDKLHVLESLMKALEHNTGQEIQDLQKAMVSRFNKIEEIIDSDEQEQKVERQHLLPKTLSLHRVIPAFPVITSEKITGSKNPKVIKEHTWEPIHMNDLKEFKQAIVNYGLHSSFVREMLKSWAISSRATPQDWNQLTSAVLGNGPLRHFKCLFKQEARLLQQQESAKRIEVSLDQILGEGLYSDPQKQALYDENILFICATAALRAWDRVQDSGQRVESYIRVKQGQREPFSDFLQRLSKAVQIGIPDPETRNIVIESLAYENANIECKRILGPLKIRSALLDEWVLQYNEC</sequence>
<dbReference type="Pfam" id="PF19317">
    <property type="entry name" value="Gag_p24_C"/>
    <property type="match status" value="1"/>
</dbReference>
<dbReference type="InterPro" id="IPR008919">
    <property type="entry name" value="Retrov_capsid_N"/>
</dbReference>
<keyword evidence="1" id="KW-0449">Lipoprotein</keyword>
<dbReference type="SUPFAM" id="SSF47353">
    <property type="entry name" value="Retrovirus capsid dimerization domain-like"/>
    <property type="match status" value="1"/>
</dbReference>
<dbReference type="GO" id="GO:0016032">
    <property type="term" value="P:viral process"/>
    <property type="evidence" value="ECO:0007669"/>
    <property type="project" value="InterPro"/>
</dbReference>
<gene>
    <name evidence="3" type="ORF">U0070_025662</name>
</gene>